<dbReference type="SMART" id="SM00042">
    <property type="entry name" value="CUB"/>
    <property type="match status" value="2"/>
</dbReference>
<evidence type="ECO:0000256" key="9">
    <source>
        <dbReference type="RuleBase" id="RU363034"/>
    </source>
</evidence>
<evidence type="ECO:0000256" key="2">
    <source>
        <dbReference type="ARBA" id="ARBA00022670"/>
    </source>
</evidence>
<dbReference type="CDD" id="cd00190">
    <property type="entry name" value="Tryp_SPc"/>
    <property type="match status" value="2"/>
</dbReference>
<dbReference type="FunFam" id="2.60.120.290:FF:000013">
    <property type="entry name" value="Membrane frizzled-related protein"/>
    <property type="match status" value="1"/>
</dbReference>
<dbReference type="PRINTS" id="PR00722">
    <property type="entry name" value="CHYMOTRYPSIN"/>
</dbReference>
<feature type="domain" description="Peptidase S1" evidence="11">
    <location>
        <begin position="567"/>
        <end position="801"/>
    </location>
</feature>
<feature type="disulfide bond" evidence="8">
    <location>
        <begin position="410"/>
        <end position="437"/>
    </location>
</feature>
<dbReference type="Pfam" id="PF00089">
    <property type="entry name" value="Trypsin"/>
    <property type="match status" value="2"/>
</dbReference>
<dbReference type="InterPro" id="IPR009003">
    <property type="entry name" value="Peptidase_S1_PA"/>
</dbReference>
<feature type="domain" description="CUB" evidence="10">
    <location>
        <begin position="285"/>
        <end position="395"/>
    </location>
</feature>
<dbReference type="PANTHER" id="PTHR24252:SF18">
    <property type="entry name" value="OVOCHYMASE 1"/>
    <property type="match status" value="1"/>
</dbReference>
<dbReference type="EMBL" id="VWZL01003918">
    <property type="protein sequence ID" value="NXG89730.1"/>
    <property type="molecule type" value="Genomic_DNA"/>
</dbReference>
<keyword evidence="13" id="KW-1185">Reference proteome</keyword>
<reference evidence="12 13" key="1">
    <citation type="submission" date="2019-09" db="EMBL/GenBank/DDBJ databases">
        <title>Bird 10,000 Genomes (B10K) Project - Family phase.</title>
        <authorList>
            <person name="Zhang G."/>
        </authorList>
    </citation>
    <scope>NUCLEOTIDE SEQUENCE [LARGE SCALE GENOMIC DNA]</scope>
    <source>
        <strain evidence="12">B10K-DU-001-20</strain>
        <tissue evidence="12">Muscle</tissue>
    </source>
</reference>
<comment type="caution">
    <text evidence="8">Lacks conserved residue(s) required for the propagation of feature annotation.</text>
</comment>
<evidence type="ECO:0000259" key="10">
    <source>
        <dbReference type="PROSITE" id="PS01180"/>
    </source>
</evidence>
<keyword evidence="6 8" id="KW-1015">Disulfide bond</keyword>
<organism evidence="12 13">
    <name type="scientific">Stercorarius parasiticus</name>
    <name type="common">Parasitic jaeger</name>
    <name type="synonym">Arctic skua</name>
    <dbReference type="NCBI Taxonomy" id="54059"/>
    <lineage>
        <taxon>Eukaryota</taxon>
        <taxon>Metazoa</taxon>
        <taxon>Chordata</taxon>
        <taxon>Craniata</taxon>
        <taxon>Vertebrata</taxon>
        <taxon>Euteleostomi</taxon>
        <taxon>Archelosauria</taxon>
        <taxon>Archosauria</taxon>
        <taxon>Dinosauria</taxon>
        <taxon>Saurischia</taxon>
        <taxon>Theropoda</taxon>
        <taxon>Coelurosauria</taxon>
        <taxon>Aves</taxon>
        <taxon>Neognathae</taxon>
        <taxon>Neoaves</taxon>
        <taxon>Charadriiformes</taxon>
        <taxon>Stercorariidae</taxon>
        <taxon>Stercorarius</taxon>
    </lineage>
</organism>
<dbReference type="GO" id="GO:0006508">
    <property type="term" value="P:proteolysis"/>
    <property type="evidence" value="ECO:0007669"/>
    <property type="project" value="UniProtKB-KW"/>
</dbReference>
<keyword evidence="3" id="KW-0677">Repeat</keyword>
<evidence type="ECO:0000256" key="7">
    <source>
        <dbReference type="ARBA" id="ARBA00023329"/>
    </source>
</evidence>
<dbReference type="SUPFAM" id="SSF49854">
    <property type="entry name" value="Spermadhesin, CUB domain"/>
    <property type="match status" value="2"/>
</dbReference>
<dbReference type="AlphaFoldDB" id="A0A7K9FKN2"/>
<keyword evidence="5 9" id="KW-0720">Serine protease</keyword>
<dbReference type="PANTHER" id="PTHR24252">
    <property type="entry name" value="ACROSIN-RELATED"/>
    <property type="match status" value="1"/>
</dbReference>
<evidence type="ECO:0000256" key="6">
    <source>
        <dbReference type="ARBA" id="ARBA00023157"/>
    </source>
</evidence>
<gene>
    <name evidence="12" type="primary">Ovch2</name>
    <name evidence="12" type="ORF">STEPAR_R04993</name>
</gene>
<dbReference type="Gene3D" id="2.40.10.10">
    <property type="entry name" value="Trypsin-like serine proteases"/>
    <property type="match status" value="2"/>
</dbReference>
<dbReference type="CDD" id="cd00041">
    <property type="entry name" value="CUB"/>
    <property type="match status" value="2"/>
</dbReference>
<dbReference type="GO" id="GO:0009566">
    <property type="term" value="P:fertilization"/>
    <property type="evidence" value="ECO:0007669"/>
    <property type="project" value="UniProtKB-ARBA"/>
</dbReference>
<keyword evidence="4 9" id="KW-0378">Hydrolase</keyword>
<dbReference type="SUPFAM" id="SSF50494">
    <property type="entry name" value="Trypsin-like serine proteases"/>
    <property type="match status" value="2"/>
</dbReference>
<dbReference type="InterPro" id="IPR043504">
    <property type="entry name" value="Peptidase_S1_PA_chymotrypsin"/>
</dbReference>
<dbReference type="PROSITE" id="PS00135">
    <property type="entry name" value="TRYPSIN_SER"/>
    <property type="match status" value="2"/>
</dbReference>
<dbReference type="InterPro" id="IPR001314">
    <property type="entry name" value="Peptidase_S1A"/>
</dbReference>
<evidence type="ECO:0000256" key="8">
    <source>
        <dbReference type="PROSITE-ProRule" id="PRU00059"/>
    </source>
</evidence>
<dbReference type="Gene3D" id="2.60.120.290">
    <property type="entry name" value="Spermadhesin, CUB domain"/>
    <property type="match status" value="2"/>
</dbReference>
<keyword evidence="2 9" id="KW-0645">Protease</keyword>
<evidence type="ECO:0000313" key="13">
    <source>
        <dbReference type="Proteomes" id="UP000532908"/>
    </source>
</evidence>
<evidence type="ECO:0000256" key="3">
    <source>
        <dbReference type="ARBA" id="ARBA00022737"/>
    </source>
</evidence>
<dbReference type="FunFam" id="2.40.10.10:FF:000003">
    <property type="entry name" value="Transmembrane serine protease 3"/>
    <property type="match status" value="2"/>
</dbReference>
<feature type="domain" description="CUB" evidence="10">
    <location>
        <begin position="410"/>
        <end position="522"/>
    </location>
</feature>
<dbReference type="InterPro" id="IPR035914">
    <property type="entry name" value="Sperma_CUB_dom_sf"/>
</dbReference>
<dbReference type="SMART" id="SM00020">
    <property type="entry name" value="Tryp_SPc"/>
    <property type="match status" value="2"/>
</dbReference>
<dbReference type="GO" id="GO:0004252">
    <property type="term" value="F:serine-type endopeptidase activity"/>
    <property type="evidence" value="ECO:0007669"/>
    <property type="project" value="InterPro"/>
</dbReference>
<dbReference type="InterPro" id="IPR018114">
    <property type="entry name" value="TRYPSIN_HIS"/>
</dbReference>
<evidence type="ECO:0000256" key="4">
    <source>
        <dbReference type="ARBA" id="ARBA00022801"/>
    </source>
</evidence>
<dbReference type="InterPro" id="IPR001254">
    <property type="entry name" value="Trypsin_dom"/>
</dbReference>
<feature type="non-terminal residue" evidence="12">
    <location>
        <position position="1"/>
    </location>
</feature>
<protein>
    <submittedName>
        <fullName evidence="12">OVCH2 protein</fullName>
    </submittedName>
</protein>
<evidence type="ECO:0000256" key="5">
    <source>
        <dbReference type="ARBA" id="ARBA00022825"/>
    </source>
</evidence>
<evidence type="ECO:0000259" key="11">
    <source>
        <dbReference type="PROSITE" id="PS50240"/>
    </source>
</evidence>
<proteinExistence type="predicted"/>
<dbReference type="InterPro" id="IPR000859">
    <property type="entry name" value="CUB_dom"/>
</dbReference>
<evidence type="ECO:0000256" key="1">
    <source>
        <dbReference type="ARBA" id="ARBA00004398"/>
    </source>
</evidence>
<name>A0A7K9FKN2_STEPR</name>
<sequence length="810" mass="90034">SLFYSSDPKCGQQVQETKLWSYLNLFTRIVGGNQVKQGSHPWQVSLKRRQKHFCGGTIVSAQWVVTAAHCLLDRNVLQYLSVTAGEHDLRIRENGEQTLPVKYIIKHPNFDPRRPMDYDIALVKLDGAFNFSSSVLPACLPDPGEKFEAGYICTACGWGRLNENGVLPQVLYEVNLPILNSKECSRALSTLKKPIRGDTIMCAGFPDGGKDACQGDSGGPLLCRSKHGAWTLAGVISWGMGCARGWISNEKKKHHNRGSPGIFTDLSAVLSWVQENMGAAFCSVQDGKLPDSEGELHFPGSPNQFYQNRQLCVWTLFVPEGNYILLHFSHFDIEPETFCDYDSLSVYSTDNRLLGKFCGEDIPLPILIGSNSIRLKFVSDNKDYGTGFSMTYKALTPHILPGKSKSNSGCESLAVLFEEGVLQSMHYPERYSNMADCQWIICAPEDHVIKLTYQSFEVEESEDCSYDAVTVYEDVRKEEEIAKSCGFALPAPVLSSSALMLIVFHSDETETFGGFRATISFVHLLNGCSSLLQILTSKRLLETSVLSVSDDVCGMPSNQPRFIFSRIIGGEEAVPYSWPWQASIQISDEHICGGAVLAKEWVVTAAHCFNSRDLWMVVTGLHDLTEQEYRQKRSVKQYIIHPSFNKTTMDSDIALLELAEPLEFNHYVRPVCLPAEEETVQPSRVCVVTGWGAHEEDREKGKKLHQLEVPILVLDACQSYYINLPSKVTQQMICAGFPLEEGRDSCTGDSGGPLVCPSEDNSGFYTLHGITSWGLGCGRKSYPGVYTNVGGFVDWIKQSINSSGMYEKKQ</sequence>
<dbReference type="GO" id="GO:0030133">
    <property type="term" value="C:transport vesicle"/>
    <property type="evidence" value="ECO:0007669"/>
    <property type="project" value="UniProtKB-SubCell"/>
</dbReference>
<comment type="caution">
    <text evidence="12">The sequence shown here is derived from an EMBL/GenBank/DDBJ whole genome shotgun (WGS) entry which is preliminary data.</text>
</comment>
<feature type="domain" description="Peptidase S1" evidence="11">
    <location>
        <begin position="29"/>
        <end position="278"/>
    </location>
</feature>
<evidence type="ECO:0000313" key="12">
    <source>
        <dbReference type="EMBL" id="NXG89730.1"/>
    </source>
</evidence>
<dbReference type="FunFam" id="2.60.120.290:FF:000005">
    <property type="entry name" value="Procollagen C-endopeptidase enhancer 1"/>
    <property type="match status" value="1"/>
</dbReference>
<dbReference type="Pfam" id="PF00431">
    <property type="entry name" value="CUB"/>
    <property type="match status" value="2"/>
</dbReference>
<accession>A0A7K9FKN2</accession>
<dbReference type="InterPro" id="IPR033116">
    <property type="entry name" value="TRYPSIN_SER"/>
</dbReference>
<keyword evidence="7" id="KW-0968">Cytoplasmic vesicle</keyword>
<dbReference type="Proteomes" id="UP000532908">
    <property type="component" value="Unassembled WGS sequence"/>
</dbReference>
<dbReference type="PROSITE" id="PS50240">
    <property type="entry name" value="TRYPSIN_DOM"/>
    <property type="match status" value="2"/>
</dbReference>
<dbReference type="PROSITE" id="PS00134">
    <property type="entry name" value="TRYPSIN_HIS"/>
    <property type="match status" value="2"/>
</dbReference>
<dbReference type="PROSITE" id="PS01180">
    <property type="entry name" value="CUB"/>
    <property type="match status" value="2"/>
</dbReference>
<comment type="subcellular location">
    <subcellularLocation>
        <location evidence="1">Cytoplasmic vesicle</location>
        <location evidence="1">Secretory vesicle</location>
    </subcellularLocation>
</comment>
<feature type="non-terminal residue" evidence="12">
    <location>
        <position position="810"/>
    </location>
</feature>